<dbReference type="PANTHER" id="PTHR24020">
    <property type="entry name" value="COLLAGEN ALPHA"/>
    <property type="match status" value="1"/>
</dbReference>
<dbReference type="Pfam" id="PF00092">
    <property type="entry name" value="VWA"/>
    <property type="match status" value="1"/>
</dbReference>
<dbReference type="SUPFAM" id="SSF53300">
    <property type="entry name" value="vWA-like"/>
    <property type="match status" value="1"/>
</dbReference>
<organism evidence="8">
    <name type="scientific">Ursus maritimus</name>
    <name type="common">Polar bear</name>
    <name type="synonym">Thalarctos maritimus</name>
    <dbReference type="NCBI Taxonomy" id="29073"/>
    <lineage>
        <taxon>Eukaryota</taxon>
        <taxon>Metazoa</taxon>
        <taxon>Chordata</taxon>
        <taxon>Craniata</taxon>
        <taxon>Vertebrata</taxon>
        <taxon>Euteleostomi</taxon>
        <taxon>Mammalia</taxon>
        <taxon>Eutheria</taxon>
        <taxon>Laurasiatheria</taxon>
        <taxon>Carnivora</taxon>
        <taxon>Caniformia</taxon>
        <taxon>Ursidae</taxon>
        <taxon>Ursus</taxon>
    </lineage>
</organism>
<comment type="subcellular location">
    <subcellularLocation>
        <location evidence="1">Secreted</location>
        <location evidence="1">Extracellular space</location>
        <location evidence="1">Extracellular matrix</location>
    </subcellularLocation>
</comment>
<evidence type="ECO:0000256" key="2">
    <source>
        <dbReference type="ARBA" id="ARBA00022525"/>
    </source>
</evidence>
<dbReference type="InterPro" id="IPR036465">
    <property type="entry name" value="vWFA_dom_sf"/>
</dbReference>
<keyword evidence="3" id="KW-0272">Extracellular matrix</keyword>
<dbReference type="FunFam" id="3.40.50.410:FF:000026">
    <property type="entry name" value="Collagen, type VI, alpha 1"/>
    <property type="match status" value="1"/>
</dbReference>
<protein>
    <recommendedName>
        <fullName evidence="7">VWFA domain-containing protein</fullName>
    </recommendedName>
</protein>
<dbReference type="AlphaFoldDB" id="A0A452VNJ3"/>
<dbReference type="GeneTree" id="ENSGT00950000183546"/>
<evidence type="ECO:0000313" key="8">
    <source>
        <dbReference type="Ensembl" id="ENSUMAP00000035339"/>
    </source>
</evidence>
<dbReference type="Ensembl" id="ENSUMAT00000041799.1">
    <property type="protein sequence ID" value="ENSUMAP00000035339.1"/>
    <property type="gene ID" value="ENSUMAG00000025402.1"/>
</dbReference>
<dbReference type="GO" id="GO:0007155">
    <property type="term" value="P:cell adhesion"/>
    <property type="evidence" value="ECO:0007669"/>
    <property type="project" value="UniProtKB-KW"/>
</dbReference>
<dbReference type="InterPro" id="IPR050525">
    <property type="entry name" value="ECM_Assembly_Org"/>
</dbReference>
<evidence type="ECO:0000256" key="3">
    <source>
        <dbReference type="ARBA" id="ARBA00022530"/>
    </source>
</evidence>
<evidence type="ECO:0000256" key="6">
    <source>
        <dbReference type="SAM" id="MobiDB-lite"/>
    </source>
</evidence>
<proteinExistence type="predicted"/>
<dbReference type="PANTHER" id="PTHR24020:SF18">
    <property type="entry name" value="COLLAGEN ALPHA-1(VI) CHAIN"/>
    <property type="match status" value="1"/>
</dbReference>
<keyword evidence="4" id="KW-0677">Repeat</keyword>
<accession>A0A452VNJ3</accession>
<dbReference type="InterPro" id="IPR002035">
    <property type="entry name" value="VWF_A"/>
</dbReference>
<feature type="domain" description="VWFA" evidence="7">
    <location>
        <begin position="71"/>
        <end position="285"/>
    </location>
</feature>
<name>A0A452VNJ3_URSMA</name>
<evidence type="ECO:0000256" key="4">
    <source>
        <dbReference type="ARBA" id="ARBA00022737"/>
    </source>
</evidence>
<dbReference type="CDD" id="cd01480">
    <property type="entry name" value="vWA_collagen_alpha_1-VI-type"/>
    <property type="match status" value="1"/>
</dbReference>
<dbReference type="PROSITE" id="PS50234">
    <property type="entry name" value="VWFA"/>
    <property type="match status" value="1"/>
</dbReference>
<evidence type="ECO:0000256" key="5">
    <source>
        <dbReference type="ARBA" id="ARBA00022889"/>
    </source>
</evidence>
<feature type="region of interest" description="Disordered" evidence="6">
    <location>
        <begin position="17"/>
        <end position="40"/>
    </location>
</feature>
<dbReference type="GO" id="GO:0005615">
    <property type="term" value="C:extracellular space"/>
    <property type="evidence" value="ECO:0007669"/>
    <property type="project" value="TreeGrafter"/>
</dbReference>
<evidence type="ECO:0000256" key="1">
    <source>
        <dbReference type="ARBA" id="ARBA00004498"/>
    </source>
</evidence>
<dbReference type="SMART" id="SM00327">
    <property type="entry name" value="VWA"/>
    <property type="match status" value="1"/>
</dbReference>
<keyword evidence="2" id="KW-0964">Secreted</keyword>
<evidence type="ECO:0000259" key="7">
    <source>
        <dbReference type="PROSITE" id="PS50234"/>
    </source>
</evidence>
<feature type="compositionally biased region" description="Low complexity" evidence="6">
    <location>
        <begin position="17"/>
        <end position="26"/>
    </location>
</feature>
<reference evidence="8" key="1">
    <citation type="submission" date="2019-03" db="UniProtKB">
        <authorList>
            <consortium name="Ensembl"/>
        </authorList>
    </citation>
    <scope>IDENTIFICATION</scope>
</reference>
<dbReference type="Gene3D" id="3.40.50.410">
    <property type="entry name" value="von Willebrand factor, type A domain"/>
    <property type="match status" value="1"/>
</dbReference>
<keyword evidence="5" id="KW-0130">Cell adhesion</keyword>
<sequence length="290" mass="32222">MHSHTHPHTLTLTSLARSHSNNTPTHSHSHARSQSHTVTPLSHSHTHALLHLATHSSSGPPPHAWPDCPVDLFFVLDTSESVALRLKPYGALVDKVKAFTKRFIDGLRDRYYRCDRNLVWNAGALHYSDEVEIISPLRPMPSDRDALKASVDAVKYFGKGTYTDCAIKKGLEELLVGGSHLKENKYLIVVTDGHPLEGYKEPCGGLEDAVNEAKHLGVKVFSVGVPRTQHSQRCLQRRSPVPEVAARPRTRHGLLHAHHTPEWSQTPAAPPAAPLMLQTSFRSERFFPTT</sequence>